<dbReference type="AlphaFoldDB" id="A0A7W3TNH1"/>
<name>A0A7W3TNH1_9GAMM</name>
<feature type="chain" id="PRO_5031061704" evidence="1">
    <location>
        <begin position="34"/>
        <end position="225"/>
    </location>
</feature>
<proteinExistence type="predicted"/>
<dbReference type="Proteomes" id="UP000523196">
    <property type="component" value="Unassembled WGS sequence"/>
</dbReference>
<evidence type="ECO:0000313" key="2">
    <source>
        <dbReference type="EMBL" id="MBB1061567.1"/>
    </source>
</evidence>
<evidence type="ECO:0000256" key="1">
    <source>
        <dbReference type="SAM" id="SignalP"/>
    </source>
</evidence>
<dbReference type="EMBL" id="JACHTF010000016">
    <property type="protein sequence ID" value="MBB1061567.1"/>
    <property type="molecule type" value="Genomic_DNA"/>
</dbReference>
<comment type="caution">
    <text evidence="2">The sequence shown here is derived from an EMBL/GenBank/DDBJ whole genome shotgun (WGS) entry which is preliminary data.</text>
</comment>
<accession>A0A7W3TNH1</accession>
<keyword evidence="3" id="KW-1185">Reference proteome</keyword>
<protein>
    <submittedName>
        <fullName evidence="2">Uncharacterized protein</fullName>
    </submittedName>
</protein>
<organism evidence="2 3">
    <name type="scientific">Marilutibacter spongiae</name>
    <dbReference type="NCBI Taxonomy" id="2025720"/>
    <lineage>
        <taxon>Bacteria</taxon>
        <taxon>Pseudomonadati</taxon>
        <taxon>Pseudomonadota</taxon>
        <taxon>Gammaproteobacteria</taxon>
        <taxon>Lysobacterales</taxon>
        <taxon>Lysobacteraceae</taxon>
        <taxon>Marilutibacter</taxon>
    </lineage>
</organism>
<feature type="signal peptide" evidence="1">
    <location>
        <begin position="1"/>
        <end position="33"/>
    </location>
</feature>
<evidence type="ECO:0000313" key="3">
    <source>
        <dbReference type="Proteomes" id="UP000523196"/>
    </source>
</evidence>
<gene>
    <name evidence="2" type="ORF">H4F98_13420</name>
</gene>
<sequence>MQSPATLARRATLAALVLALATPLLAWSGLARADCPGGDPCETVQVYRLQSRLPIDEDAQGRPLLSLQEANATDAVSFRSIVATVPGNSDAYAIRYVVTRIADAPNDYCECNLEHAGVGCPSNLPLQELQQCARQCRYNDGACQATGWNRKHDGGMWYAFPAATACGGPRTTWRKRTFGRSAPDWCDWREDARVVKSAACVATRMVQHGESLETIFGDPDLCLAP</sequence>
<dbReference type="RefSeq" id="WP_182688344.1">
    <property type="nucleotide sequence ID" value="NZ_JACHTF010000016.1"/>
</dbReference>
<reference evidence="2 3" key="1">
    <citation type="submission" date="2020-08" db="EMBL/GenBank/DDBJ databases">
        <authorList>
            <person name="Xu S."/>
            <person name="Li A."/>
        </authorList>
    </citation>
    <scope>NUCLEOTIDE SEQUENCE [LARGE SCALE GENOMIC DNA]</scope>
    <source>
        <strain evidence="2 3">119BY6-57</strain>
    </source>
</reference>
<keyword evidence="1" id="KW-0732">Signal</keyword>